<feature type="transmembrane region" description="Helical" evidence="6">
    <location>
        <begin position="17"/>
        <end position="40"/>
    </location>
</feature>
<evidence type="ECO:0000256" key="2">
    <source>
        <dbReference type="ARBA" id="ARBA00006325"/>
    </source>
</evidence>
<gene>
    <name evidence="7" type="ORF">OS493_001644</name>
</gene>
<dbReference type="PANTHER" id="PTHR22779:SF6">
    <property type="entry name" value="SD17342P"/>
    <property type="match status" value="1"/>
</dbReference>
<keyword evidence="5 6" id="KW-0472">Membrane</keyword>
<dbReference type="OrthoDB" id="13807at2759"/>
<keyword evidence="4 6" id="KW-1133">Transmembrane helix</keyword>
<evidence type="ECO:0000313" key="7">
    <source>
        <dbReference type="EMBL" id="KAJ7381496.1"/>
    </source>
</evidence>
<organism evidence="7 8">
    <name type="scientific">Desmophyllum pertusum</name>
    <dbReference type="NCBI Taxonomy" id="174260"/>
    <lineage>
        <taxon>Eukaryota</taxon>
        <taxon>Metazoa</taxon>
        <taxon>Cnidaria</taxon>
        <taxon>Anthozoa</taxon>
        <taxon>Hexacorallia</taxon>
        <taxon>Scleractinia</taxon>
        <taxon>Caryophylliina</taxon>
        <taxon>Caryophylliidae</taxon>
        <taxon>Desmophyllum</taxon>
    </lineage>
</organism>
<feature type="transmembrane region" description="Helical" evidence="6">
    <location>
        <begin position="88"/>
        <end position="109"/>
    </location>
</feature>
<reference evidence="7" key="1">
    <citation type="submission" date="2023-01" db="EMBL/GenBank/DDBJ databases">
        <title>Genome assembly of the deep-sea coral Lophelia pertusa.</title>
        <authorList>
            <person name="Herrera S."/>
            <person name="Cordes E."/>
        </authorList>
    </citation>
    <scope>NUCLEOTIDE SEQUENCE</scope>
    <source>
        <strain evidence="7">USNM1676648</strain>
        <tissue evidence="7">Polyp</tissue>
    </source>
</reference>
<evidence type="ECO:0000256" key="1">
    <source>
        <dbReference type="ARBA" id="ARBA00004141"/>
    </source>
</evidence>
<sequence length="111" mass="12537">MNVQRPLQLFGEMWYQIFLWCLATSVFIHCISACVAFFALRQHSRGVFFPLLIIFIGFLYPVTGGIITSATIGAVYRTAHFTMPRYAAFLWGAGQAFIGFLVSYTRILATL</sequence>
<dbReference type="Proteomes" id="UP001163046">
    <property type="component" value="Unassembled WGS sequence"/>
</dbReference>
<keyword evidence="8" id="KW-1185">Reference proteome</keyword>
<evidence type="ECO:0000256" key="4">
    <source>
        <dbReference type="ARBA" id="ARBA00022989"/>
    </source>
</evidence>
<evidence type="ECO:0000256" key="3">
    <source>
        <dbReference type="ARBA" id="ARBA00022692"/>
    </source>
</evidence>
<dbReference type="Pfam" id="PF10190">
    <property type="entry name" value="Tmemb_170"/>
    <property type="match status" value="1"/>
</dbReference>
<dbReference type="AlphaFoldDB" id="A0A9W9ZGV1"/>
<protein>
    <recommendedName>
        <fullName evidence="9">Transmembrane protein 170A</fullName>
    </recommendedName>
</protein>
<evidence type="ECO:0000313" key="8">
    <source>
        <dbReference type="Proteomes" id="UP001163046"/>
    </source>
</evidence>
<feature type="transmembrane region" description="Helical" evidence="6">
    <location>
        <begin position="47"/>
        <end position="76"/>
    </location>
</feature>
<comment type="subcellular location">
    <subcellularLocation>
        <location evidence="1">Membrane</location>
        <topology evidence="1">Multi-pass membrane protein</topology>
    </subcellularLocation>
</comment>
<evidence type="ECO:0000256" key="5">
    <source>
        <dbReference type="ARBA" id="ARBA00023136"/>
    </source>
</evidence>
<dbReference type="EMBL" id="MU826350">
    <property type="protein sequence ID" value="KAJ7381496.1"/>
    <property type="molecule type" value="Genomic_DNA"/>
</dbReference>
<name>A0A9W9ZGV1_9CNID</name>
<evidence type="ECO:0000256" key="6">
    <source>
        <dbReference type="SAM" id="Phobius"/>
    </source>
</evidence>
<dbReference type="GO" id="GO:0016020">
    <property type="term" value="C:membrane"/>
    <property type="evidence" value="ECO:0007669"/>
    <property type="project" value="UniProtKB-SubCell"/>
</dbReference>
<accession>A0A9W9ZGV1</accession>
<comment type="caution">
    <text evidence="7">The sequence shown here is derived from an EMBL/GenBank/DDBJ whole genome shotgun (WGS) entry which is preliminary data.</text>
</comment>
<proteinExistence type="inferred from homology"/>
<dbReference type="PANTHER" id="PTHR22779">
    <property type="entry name" value="SD17342P"/>
    <property type="match status" value="1"/>
</dbReference>
<evidence type="ECO:0008006" key="9">
    <source>
        <dbReference type="Google" id="ProtNLM"/>
    </source>
</evidence>
<dbReference type="InterPro" id="IPR019334">
    <property type="entry name" value="TMEM170A/B/YPR153W-like"/>
</dbReference>
<keyword evidence="3 6" id="KW-0812">Transmembrane</keyword>
<comment type="similarity">
    <text evidence="2">Belongs to the TMEM170 family.</text>
</comment>